<dbReference type="Gene3D" id="1.20.1370.30">
    <property type="match status" value="1"/>
</dbReference>
<dbReference type="InterPro" id="IPR036291">
    <property type="entry name" value="NAD(P)-bd_dom_sf"/>
</dbReference>
<evidence type="ECO:0000256" key="2">
    <source>
        <dbReference type="ARBA" id="ARBA00001946"/>
    </source>
</evidence>
<dbReference type="Gene3D" id="3.40.50.720">
    <property type="entry name" value="NAD(P)-binding Rossmann-like Domain"/>
    <property type="match status" value="1"/>
</dbReference>
<feature type="domain" description="Malic enzyme N-terminal" evidence="8">
    <location>
        <begin position="437"/>
        <end position="599"/>
    </location>
</feature>
<evidence type="ECO:0000259" key="7">
    <source>
        <dbReference type="SMART" id="SM00919"/>
    </source>
</evidence>
<sequence length="919" mass="102192">MVQPIEVFLQPPSPTLKASFKLPSVKSLFPVCMEEDTNSQELPSIRLTNHSSPSNDTYYNENMLASSPRLNTIEPRPDLSVATSPYQQSPIMTFSSPSSTTSSMVGSPLISPIQDGPFLLPPPDSSSFRRCRSVSNASNNSSPSASPSFQFTFRSLSEPPTLSLPPPTSLDDETTNTEDYHPIFGPKRKRGRPPNASRPELQTDSNWTFVKPTVWDVKQQQNITCSNNSNVFTESNNNTPQFYTENTENTVMSDGINTFTTTNMDMALSIPKKKRGRKPKKQLAGNSCFVWRDLTAPRGANKKSLLPKKKEKRHMLSASKHLISKAIVRTPPSLHLNRVLGNRLYSSYYNPNSNHEFSDPRQDKTVHVMHSRGVNVLHDPLLSKGTAFDLAERERLSIRGLVPPRRQAMDKQLLRVKRNLDACESPLSKFVFLAALHDRNETLYYKLLMEHLEELAGVIYTPTVGLASQMSHSIYRRSRGMYFSSQDRGQMSAMVYNWPHDKVDVIVVTDGSRVLGLGDLGANGMQIPIGKLSLYVAAGGIRPRAVLPVVLDVGTNNQELLNDPLYLGMNHPRLEGEDYYSFVDEWVTAITSRWPDRNRITCFNDDIQSTSSITLAGILASLKSRGLSQEDLANETIICVGAGSAGVGVCEGIIDCMVAQGRVKTREEAYSRIYMLDQYGLLGNPTTLDDDLHSSEYRPRSTPLDDRQHAYVKHDLRDQMTLEQLVKKVKPTVLLGLTGIRGVFSEESIREMSKYQEKPVIFPLSNPDTHAECTAEEAFKWTDGRAIFASGSPFKDVLLPNGKTGKTNQCNNSYSFPGLGLGITVSRASRVTQNMFLETARTIANMATPEQLKEGILFPGVSQLREVALNVGTRVCEVAFEEGVATAVLEKGEILSEVVRSSAYQPEYVPLVYHPGYNF</sequence>
<evidence type="ECO:0000256" key="3">
    <source>
        <dbReference type="ARBA" id="ARBA00008785"/>
    </source>
</evidence>
<dbReference type="EMBL" id="BAABUK010000003">
    <property type="protein sequence ID" value="GAA5808123.1"/>
    <property type="molecule type" value="Genomic_DNA"/>
</dbReference>
<feature type="compositionally biased region" description="Low complexity" evidence="6">
    <location>
        <begin position="89"/>
        <end position="108"/>
    </location>
</feature>
<keyword evidence="10" id="KW-1185">Reference proteome</keyword>
<accession>A0ABP9YMN3</accession>
<gene>
    <name evidence="9" type="ORF">MFLAVUS_001506</name>
</gene>
<evidence type="ECO:0008006" key="11">
    <source>
        <dbReference type="Google" id="ProtNLM"/>
    </source>
</evidence>
<organism evidence="9 10">
    <name type="scientific">Mucor flavus</name>
    <dbReference type="NCBI Taxonomy" id="439312"/>
    <lineage>
        <taxon>Eukaryota</taxon>
        <taxon>Fungi</taxon>
        <taxon>Fungi incertae sedis</taxon>
        <taxon>Mucoromycota</taxon>
        <taxon>Mucoromycotina</taxon>
        <taxon>Mucoromycetes</taxon>
        <taxon>Mucorales</taxon>
        <taxon>Mucorineae</taxon>
        <taxon>Mucoraceae</taxon>
        <taxon>Mucor</taxon>
    </lineage>
</organism>
<dbReference type="SUPFAM" id="SSF53223">
    <property type="entry name" value="Aminoacid dehydrogenase-like, N-terminal domain"/>
    <property type="match status" value="1"/>
</dbReference>
<dbReference type="InterPro" id="IPR015884">
    <property type="entry name" value="Malic_enzyme_CS"/>
</dbReference>
<evidence type="ECO:0000256" key="1">
    <source>
        <dbReference type="ARBA" id="ARBA00001936"/>
    </source>
</evidence>
<feature type="compositionally biased region" description="Low complexity" evidence="6">
    <location>
        <begin position="135"/>
        <end position="148"/>
    </location>
</feature>
<dbReference type="PANTHER" id="PTHR23406">
    <property type="entry name" value="MALIC ENZYME-RELATED"/>
    <property type="match status" value="1"/>
</dbReference>
<evidence type="ECO:0000313" key="10">
    <source>
        <dbReference type="Proteomes" id="UP001473302"/>
    </source>
</evidence>
<dbReference type="PRINTS" id="PR00072">
    <property type="entry name" value="MALOXRDTASE"/>
</dbReference>
<dbReference type="Pfam" id="PF03949">
    <property type="entry name" value="Malic_M"/>
    <property type="match status" value="1"/>
</dbReference>
<feature type="domain" description="Malic enzyme NAD-binding" evidence="7">
    <location>
        <begin position="607"/>
        <end position="880"/>
    </location>
</feature>
<dbReference type="SMART" id="SM00919">
    <property type="entry name" value="Malic_M"/>
    <property type="match status" value="1"/>
</dbReference>
<evidence type="ECO:0000256" key="5">
    <source>
        <dbReference type="ARBA" id="ARBA00023002"/>
    </source>
</evidence>
<reference evidence="9 10" key="1">
    <citation type="submission" date="2024-04" db="EMBL/GenBank/DDBJ databases">
        <title>genome sequences of Mucor flavus KT1a and Helicostylum pulchrum KT1b strains isolated from the surface of a dry-aged beef.</title>
        <authorList>
            <person name="Toyotome T."/>
            <person name="Hosono M."/>
            <person name="Torimaru M."/>
            <person name="Fukuda K."/>
            <person name="Mikami N."/>
        </authorList>
    </citation>
    <scope>NUCLEOTIDE SEQUENCE [LARGE SCALE GENOMIC DNA]</scope>
    <source>
        <strain evidence="9 10">KT1a</strain>
    </source>
</reference>
<keyword evidence="5" id="KW-0560">Oxidoreductase</keyword>
<dbReference type="PROSITE" id="PS00331">
    <property type="entry name" value="MALIC_ENZYMES"/>
    <property type="match status" value="1"/>
</dbReference>
<keyword evidence="4" id="KW-0479">Metal-binding</keyword>
<comment type="cofactor">
    <cofactor evidence="2">
        <name>Mg(2+)</name>
        <dbReference type="ChEBI" id="CHEBI:18420"/>
    </cofactor>
</comment>
<dbReference type="InterPro" id="IPR012302">
    <property type="entry name" value="Malic_NAD-bd"/>
</dbReference>
<protein>
    <recommendedName>
        <fullName evidence="11">Malic enzyme</fullName>
    </recommendedName>
</protein>
<evidence type="ECO:0000256" key="4">
    <source>
        <dbReference type="ARBA" id="ARBA00022723"/>
    </source>
</evidence>
<dbReference type="SMART" id="SM01274">
    <property type="entry name" value="malic"/>
    <property type="match status" value="1"/>
</dbReference>
<comment type="caution">
    <text evidence="9">The sequence shown here is derived from an EMBL/GenBank/DDBJ whole genome shotgun (WGS) entry which is preliminary data.</text>
</comment>
<dbReference type="InterPro" id="IPR001891">
    <property type="entry name" value="Malic_OxRdtase"/>
</dbReference>
<evidence type="ECO:0000256" key="6">
    <source>
        <dbReference type="SAM" id="MobiDB-lite"/>
    </source>
</evidence>
<name>A0ABP9YMN3_9FUNG</name>
<evidence type="ECO:0000313" key="9">
    <source>
        <dbReference type="EMBL" id="GAA5808123.1"/>
    </source>
</evidence>
<feature type="region of interest" description="Disordered" evidence="6">
    <location>
        <begin position="81"/>
        <end position="202"/>
    </location>
</feature>
<comment type="cofactor">
    <cofactor evidence="1">
        <name>Mn(2+)</name>
        <dbReference type="ChEBI" id="CHEBI:29035"/>
    </cofactor>
</comment>
<dbReference type="InterPro" id="IPR046346">
    <property type="entry name" value="Aminoacid_DH-like_N_sf"/>
</dbReference>
<proteinExistence type="inferred from homology"/>
<dbReference type="Proteomes" id="UP001473302">
    <property type="component" value="Unassembled WGS sequence"/>
</dbReference>
<dbReference type="SUPFAM" id="SSF51735">
    <property type="entry name" value="NAD(P)-binding Rossmann-fold domains"/>
    <property type="match status" value="1"/>
</dbReference>
<evidence type="ECO:0000259" key="8">
    <source>
        <dbReference type="SMART" id="SM01274"/>
    </source>
</evidence>
<comment type="similarity">
    <text evidence="3">Belongs to the malic enzymes family.</text>
</comment>
<dbReference type="InterPro" id="IPR012301">
    <property type="entry name" value="Malic_N_dom"/>
</dbReference>
<dbReference type="PANTHER" id="PTHR23406:SF32">
    <property type="entry name" value="NADP-DEPENDENT MALIC ENZYME"/>
    <property type="match status" value="1"/>
</dbReference>
<dbReference type="CDD" id="cd05312">
    <property type="entry name" value="NAD_bind_1_malic_enz"/>
    <property type="match status" value="1"/>
</dbReference>